<dbReference type="InterPro" id="IPR000595">
    <property type="entry name" value="cNMP-bd_dom"/>
</dbReference>
<dbReference type="InParanoid" id="H2XMX5"/>
<proteinExistence type="predicted"/>
<dbReference type="EMBL" id="EAAA01001389">
    <property type="status" value="NOT_ANNOTATED_CDS"/>
    <property type="molecule type" value="Genomic_DNA"/>
</dbReference>
<reference evidence="3" key="4">
    <citation type="submission" date="2025-09" db="UniProtKB">
        <authorList>
            <consortium name="Ensembl"/>
        </authorList>
    </citation>
    <scope>IDENTIFICATION</scope>
</reference>
<sequence length="366" mass="42028">MIEKDNKTELALKRYSLRTASFTKSKPKWHCDVVLPNITEEFTRLKVKRQPLRRRKCALTCGGVPAPSAGGDPEESDNDDKSEIEQPRGGNVFLAKWKSENAKTSFKNIVRAIIRASRWKIPLVSVKEEHSTEDLNKTWYEDQNTLHFNVNAFKAGSSGNAGLSKRARFILMKNAWERSEEELELIHSVVDQMKCFAKYTPMVRHELARVMHFETFEDGRVIIQEGHQGFSMYFIVTGSVMVQVSQVDNRTGERKNHVVSEIPAGSSFGELALIQEDKRSATIVCKGTSQFLRLDKPDFNMVLRRSCEQEWEDKMQMLRSLSFFSNWSKNGLSYINRNCRVVEFPIESIILGDTTETPEHMYFIVS</sequence>
<dbReference type="Proteomes" id="UP000008144">
    <property type="component" value="Chromosome 2"/>
</dbReference>
<protein>
    <recommendedName>
        <fullName evidence="2">Cyclic nucleotide-binding domain-containing protein</fullName>
    </recommendedName>
</protein>
<keyword evidence="4" id="KW-1185">Reference proteome</keyword>
<name>H2XMX5_CIOIN</name>
<reference evidence="3" key="3">
    <citation type="submission" date="2025-08" db="UniProtKB">
        <authorList>
            <consortium name="Ensembl"/>
        </authorList>
    </citation>
    <scope>IDENTIFICATION</scope>
</reference>
<dbReference type="Gene3D" id="2.60.120.10">
    <property type="entry name" value="Jelly Rolls"/>
    <property type="match status" value="1"/>
</dbReference>
<dbReference type="PROSITE" id="PS00889">
    <property type="entry name" value="CNMP_BINDING_2"/>
    <property type="match status" value="1"/>
</dbReference>
<dbReference type="SMART" id="SM00100">
    <property type="entry name" value="cNMP"/>
    <property type="match status" value="1"/>
</dbReference>
<organism evidence="3 4">
    <name type="scientific">Ciona intestinalis</name>
    <name type="common">Transparent sea squirt</name>
    <name type="synonym">Ascidia intestinalis</name>
    <dbReference type="NCBI Taxonomy" id="7719"/>
    <lineage>
        <taxon>Eukaryota</taxon>
        <taxon>Metazoa</taxon>
        <taxon>Chordata</taxon>
        <taxon>Tunicata</taxon>
        <taxon>Ascidiacea</taxon>
        <taxon>Phlebobranchia</taxon>
        <taxon>Cionidae</taxon>
        <taxon>Ciona</taxon>
    </lineage>
</organism>
<evidence type="ECO:0000313" key="4">
    <source>
        <dbReference type="Proteomes" id="UP000008144"/>
    </source>
</evidence>
<dbReference type="InterPro" id="IPR014710">
    <property type="entry name" value="RmlC-like_jellyroll"/>
</dbReference>
<evidence type="ECO:0000313" key="3">
    <source>
        <dbReference type="Ensembl" id="ENSCINP00000031008.1"/>
    </source>
</evidence>
<dbReference type="GeneTree" id="ENSGT00390000003964"/>
<dbReference type="PANTHER" id="PTHR23011:SF44">
    <property type="entry name" value="CYCLIC NUCLEOTIDE-BINDING DOMAIN-CONTAINING PROTEIN"/>
    <property type="match status" value="1"/>
</dbReference>
<dbReference type="HOGENOM" id="CLU_870268_0_0_1"/>
<evidence type="ECO:0000256" key="1">
    <source>
        <dbReference type="SAM" id="MobiDB-lite"/>
    </source>
</evidence>
<dbReference type="AlphaFoldDB" id="H2XMX5"/>
<dbReference type="SUPFAM" id="SSF51206">
    <property type="entry name" value="cAMP-binding domain-like"/>
    <property type="match status" value="1"/>
</dbReference>
<dbReference type="PROSITE" id="PS50042">
    <property type="entry name" value="CNMP_BINDING_3"/>
    <property type="match status" value="1"/>
</dbReference>
<dbReference type="CDD" id="cd00038">
    <property type="entry name" value="CAP_ED"/>
    <property type="match status" value="1"/>
</dbReference>
<dbReference type="PANTHER" id="PTHR23011">
    <property type="entry name" value="CYCLIC NUCLEOTIDE-BINDING DOMAIN CONTAINING PROTEIN"/>
    <property type="match status" value="1"/>
</dbReference>
<dbReference type="InterPro" id="IPR018490">
    <property type="entry name" value="cNMP-bd_dom_sf"/>
</dbReference>
<dbReference type="Ensembl" id="ENSCINT00000035116.1">
    <property type="protein sequence ID" value="ENSCINP00000031008.1"/>
    <property type="gene ID" value="ENSCING00000018870.1"/>
</dbReference>
<dbReference type="InterPro" id="IPR018488">
    <property type="entry name" value="cNMP-bd_CS"/>
</dbReference>
<feature type="domain" description="Cyclic nucleotide-binding" evidence="2">
    <location>
        <begin position="195"/>
        <end position="320"/>
    </location>
</feature>
<reference evidence="4" key="1">
    <citation type="journal article" date="2002" name="Science">
        <title>The draft genome of Ciona intestinalis: insights into chordate and vertebrate origins.</title>
        <authorList>
            <person name="Dehal P."/>
            <person name="Satou Y."/>
            <person name="Campbell R.K."/>
            <person name="Chapman J."/>
            <person name="Degnan B."/>
            <person name="De Tomaso A."/>
            <person name="Davidson B."/>
            <person name="Di Gregorio A."/>
            <person name="Gelpke M."/>
            <person name="Goodstein D.M."/>
            <person name="Harafuji N."/>
            <person name="Hastings K.E."/>
            <person name="Ho I."/>
            <person name="Hotta K."/>
            <person name="Huang W."/>
            <person name="Kawashima T."/>
            <person name="Lemaire P."/>
            <person name="Martinez D."/>
            <person name="Meinertzhagen I.A."/>
            <person name="Necula S."/>
            <person name="Nonaka M."/>
            <person name="Putnam N."/>
            <person name="Rash S."/>
            <person name="Saiga H."/>
            <person name="Satake M."/>
            <person name="Terry A."/>
            <person name="Yamada L."/>
            <person name="Wang H.G."/>
            <person name="Awazu S."/>
            <person name="Azumi K."/>
            <person name="Boore J."/>
            <person name="Branno M."/>
            <person name="Chin-Bow S."/>
            <person name="DeSantis R."/>
            <person name="Doyle S."/>
            <person name="Francino P."/>
            <person name="Keys D.N."/>
            <person name="Haga S."/>
            <person name="Hayashi H."/>
            <person name="Hino K."/>
            <person name="Imai K.S."/>
            <person name="Inaba K."/>
            <person name="Kano S."/>
            <person name="Kobayashi K."/>
            <person name="Kobayashi M."/>
            <person name="Lee B.I."/>
            <person name="Makabe K.W."/>
            <person name="Manohar C."/>
            <person name="Matassi G."/>
            <person name="Medina M."/>
            <person name="Mochizuki Y."/>
            <person name="Mount S."/>
            <person name="Morishita T."/>
            <person name="Miura S."/>
            <person name="Nakayama A."/>
            <person name="Nishizaka S."/>
            <person name="Nomoto H."/>
            <person name="Ohta F."/>
            <person name="Oishi K."/>
            <person name="Rigoutsos I."/>
            <person name="Sano M."/>
            <person name="Sasaki A."/>
            <person name="Sasakura Y."/>
            <person name="Shoguchi E."/>
            <person name="Shin-i T."/>
            <person name="Spagnuolo A."/>
            <person name="Stainier D."/>
            <person name="Suzuki M.M."/>
            <person name="Tassy O."/>
            <person name="Takatori N."/>
            <person name="Tokuoka M."/>
            <person name="Yagi K."/>
            <person name="Yoshizaki F."/>
            <person name="Wada S."/>
            <person name="Zhang C."/>
            <person name="Hyatt P.D."/>
            <person name="Larimer F."/>
            <person name="Detter C."/>
            <person name="Doggett N."/>
            <person name="Glavina T."/>
            <person name="Hawkins T."/>
            <person name="Richardson P."/>
            <person name="Lucas S."/>
            <person name="Kohara Y."/>
            <person name="Levine M."/>
            <person name="Satoh N."/>
            <person name="Rokhsar D.S."/>
        </authorList>
    </citation>
    <scope>NUCLEOTIDE SEQUENCE [LARGE SCALE GENOMIC DNA]</scope>
</reference>
<accession>H2XMX5</accession>
<reference evidence="3" key="2">
    <citation type="journal article" date="2008" name="Genome Biol.">
        <title>Improved genome assembly and evidence-based global gene model set for the chordate Ciona intestinalis: new insight into intron and operon populations.</title>
        <authorList>
            <person name="Satou Y."/>
            <person name="Mineta K."/>
            <person name="Ogasawara M."/>
            <person name="Sasakura Y."/>
            <person name="Shoguchi E."/>
            <person name="Ueno K."/>
            <person name="Yamada L."/>
            <person name="Matsumoto J."/>
            <person name="Wasserscheid J."/>
            <person name="Dewar K."/>
            <person name="Wiley G.B."/>
            <person name="Macmil S.L."/>
            <person name="Roe B.A."/>
            <person name="Zeller R.W."/>
            <person name="Hastings K.E."/>
            <person name="Lemaire P."/>
            <person name="Lindquist E."/>
            <person name="Endo T."/>
            <person name="Hotta K."/>
            <person name="Inaba K."/>
        </authorList>
    </citation>
    <scope>NUCLEOTIDE SEQUENCE [LARGE SCALE GENOMIC DNA]</scope>
    <source>
        <strain evidence="3">wild type</strain>
    </source>
</reference>
<dbReference type="STRING" id="7719.ENSCINP00000031008"/>
<feature type="region of interest" description="Disordered" evidence="1">
    <location>
        <begin position="63"/>
        <end position="86"/>
    </location>
</feature>
<dbReference type="Pfam" id="PF00027">
    <property type="entry name" value="cNMP_binding"/>
    <property type="match status" value="1"/>
</dbReference>
<dbReference type="OMA" id="CEQEWED"/>
<evidence type="ECO:0000259" key="2">
    <source>
        <dbReference type="PROSITE" id="PS50042"/>
    </source>
</evidence>